<dbReference type="InterPro" id="IPR014729">
    <property type="entry name" value="Rossmann-like_a/b/a_fold"/>
</dbReference>
<dbReference type="InterPro" id="IPR033910">
    <property type="entry name" value="GluRS_core"/>
</dbReference>
<dbReference type="GO" id="GO:0000049">
    <property type="term" value="F:tRNA binding"/>
    <property type="evidence" value="ECO:0007669"/>
    <property type="project" value="InterPro"/>
</dbReference>
<dbReference type="CDD" id="cd00808">
    <property type="entry name" value="GluRS_core"/>
    <property type="match status" value="1"/>
</dbReference>
<dbReference type="GO" id="GO:0005829">
    <property type="term" value="C:cytosol"/>
    <property type="evidence" value="ECO:0007669"/>
    <property type="project" value="TreeGrafter"/>
</dbReference>
<dbReference type="PRINTS" id="PR00987">
    <property type="entry name" value="TRNASYNTHGLU"/>
</dbReference>
<dbReference type="GO" id="GO:0008270">
    <property type="term" value="F:zinc ion binding"/>
    <property type="evidence" value="ECO:0007669"/>
    <property type="project" value="InterPro"/>
</dbReference>
<dbReference type="GO" id="GO:0006424">
    <property type="term" value="P:glutamyl-tRNA aminoacylation"/>
    <property type="evidence" value="ECO:0007669"/>
    <property type="project" value="InterPro"/>
</dbReference>
<dbReference type="PROSITE" id="PS00178">
    <property type="entry name" value="AA_TRNA_LIGASE_I"/>
    <property type="match status" value="1"/>
</dbReference>
<evidence type="ECO:0000259" key="10">
    <source>
        <dbReference type="Pfam" id="PF19269"/>
    </source>
</evidence>
<dbReference type="InterPro" id="IPR004527">
    <property type="entry name" value="Glu-tRNA-ligase_bac/mito"/>
</dbReference>
<accession>A0A3B1E1K0</accession>
<keyword evidence="6" id="KW-0648">Protein biosynthesis</keyword>
<dbReference type="Gene3D" id="1.10.1160.10">
    <property type="entry name" value="Glutamyl-trna Synthetase, Domain 2"/>
    <property type="match status" value="1"/>
</dbReference>
<feature type="domain" description="Aminoacyl-tRNA synthetase class I anticodon-binding" evidence="10">
    <location>
        <begin position="430"/>
        <end position="559"/>
    </location>
</feature>
<evidence type="ECO:0000313" key="11">
    <source>
        <dbReference type="EMBL" id="VAX39105.1"/>
    </source>
</evidence>
<dbReference type="AlphaFoldDB" id="A0A3B1E1K0"/>
<dbReference type="InterPro" id="IPR020058">
    <property type="entry name" value="Glu/Gln-tRNA-synth_Ib_cat-dom"/>
</dbReference>
<reference evidence="11" key="1">
    <citation type="submission" date="2018-06" db="EMBL/GenBank/DDBJ databases">
        <authorList>
            <person name="Zhirakovskaya E."/>
        </authorList>
    </citation>
    <scope>NUCLEOTIDE SEQUENCE</scope>
</reference>
<dbReference type="SUPFAM" id="SSF52374">
    <property type="entry name" value="Nucleotidylyl transferase"/>
    <property type="match status" value="1"/>
</dbReference>
<dbReference type="InterPro" id="IPR049940">
    <property type="entry name" value="GluQ/Sye"/>
</dbReference>
<evidence type="ECO:0000256" key="3">
    <source>
        <dbReference type="ARBA" id="ARBA00022598"/>
    </source>
</evidence>
<dbReference type="InterPro" id="IPR000924">
    <property type="entry name" value="Glu/Gln-tRNA-synth"/>
</dbReference>
<dbReference type="InterPro" id="IPR020061">
    <property type="entry name" value="Glu_tRNA_lig_a-bdl"/>
</dbReference>
<dbReference type="PANTHER" id="PTHR43311:SF2">
    <property type="entry name" value="GLUTAMATE--TRNA LIGASE, MITOCHONDRIAL-RELATED"/>
    <property type="match status" value="1"/>
</dbReference>
<evidence type="ECO:0000256" key="7">
    <source>
        <dbReference type="ARBA" id="ARBA00023146"/>
    </source>
</evidence>
<feature type="domain" description="Glutamyl/glutaminyl-tRNA synthetase class Ib catalytic" evidence="9">
    <location>
        <begin position="6"/>
        <end position="280"/>
    </location>
</feature>
<dbReference type="InterPro" id="IPR001412">
    <property type="entry name" value="aa-tRNA-synth_I_CS"/>
</dbReference>
<dbReference type="PANTHER" id="PTHR43311">
    <property type="entry name" value="GLUTAMATE--TRNA LIGASE"/>
    <property type="match status" value="1"/>
</dbReference>
<name>A0A3B1E1K0_9ZZZZ</name>
<dbReference type="GO" id="GO:0005524">
    <property type="term" value="F:ATP binding"/>
    <property type="evidence" value="ECO:0007669"/>
    <property type="project" value="UniProtKB-KW"/>
</dbReference>
<evidence type="ECO:0000256" key="6">
    <source>
        <dbReference type="ARBA" id="ARBA00022917"/>
    </source>
</evidence>
<dbReference type="HAMAP" id="MF_00022">
    <property type="entry name" value="Glu_tRNA_synth_type1"/>
    <property type="match status" value="1"/>
</dbReference>
<evidence type="ECO:0000256" key="1">
    <source>
        <dbReference type="ARBA" id="ARBA00007894"/>
    </source>
</evidence>
<dbReference type="NCBIfam" id="TIGR00464">
    <property type="entry name" value="gltX_bact"/>
    <property type="match status" value="1"/>
</dbReference>
<evidence type="ECO:0000256" key="4">
    <source>
        <dbReference type="ARBA" id="ARBA00022741"/>
    </source>
</evidence>
<dbReference type="EMBL" id="UOGK01000198">
    <property type="protein sequence ID" value="VAX39105.1"/>
    <property type="molecule type" value="Genomic_DNA"/>
</dbReference>
<evidence type="ECO:0000259" key="9">
    <source>
        <dbReference type="Pfam" id="PF00749"/>
    </source>
</evidence>
<dbReference type="Gene3D" id="3.40.50.620">
    <property type="entry name" value="HUPs"/>
    <property type="match status" value="1"/>
</dbReference>
<dbReference type="Pfam" id="PF19269">
    <property type="entry name" value="Anticodon_2"/>
    <property type="match status" value="1"/>
</dbReference>
<protein>
    <recommendedName>
        <fullName evidence="2">glutamate--tRNA ligase</fullName>
        <ecNumber evidence="2">6.1.1.17</ecNumber>
    </recommendedName>
    <alternativeName>
        <fullName evidence="8">Glutamyl-tRNA synthetase</fullName>
    </alternativeName>
</protein>
<dbReference type="Gene3D" id="1.10.10.350">
    <property type="match status" value="1"/>
</dbReference>
<dbReference type="Pfam" id="PF00749">
    <property type="entry name" value="tRNA-synt_1c"/>
    <property type="match status" value="1"/>
</dbReference>
<dbReference type="SUPFAM" id="SSF48163">
    <property type="entry name" value="An anticodon-binding domain of class I aminoacyl-tRNA synthetases"/>
    <property type="match status" value="1"/>
</dbReference>
<keyword evidence="7 11" id="KW-0030">Aminoacyl-tRNA synthetase</keyword>
<gene>
    <name evidence="11" type="ORF">MNBD_PLANCTO03-1283</name>
</gene>
<evidence type="ECO:0000256" key="8">
    <source>
        <dbReference type="ARBA" id="ARBA00030865"/>
    </source>
</evidence>
<evidence type="ECO:0000256" key="2">
    <source>
        <dbReference type="ARBA" id="ARBA00012835"/>
    </source>
</evidence>
<comment type="similarity">
    <text evidence="1">Belongs to the class-I aminoacyl-tRNA synthetase family. Glutamate--tRNA ligase type 1 subfamily.</text>
</comment>
<evidence type="ECO:0000256" key="5">
    <source>
        <dbReference type="ARBA" id="ARBA00022840"/>
    </source>
</evidence>
<dbReference type="InterPro" id="IPR008925">
    <property type="entry name" value="aa_tRNA-synth_I_cd-bd_sf"/>
</dbReference>
<keyword evidence="4" id="KW-0547">Nucleotide-binding</keyword>
<dbReference type="InterPro" id="IPR045462">
    <property type="entry name" value="aa-tRNA-synth_I_cd-bd"/>
</dbReference>
<dbReference type="InterPro" id="IPR020751">
    <property type="entry name" value="aa-tRNA-synth_I_codon-bd_sub2"/>
</dbReference>
<dbReference type="EC" id="6.1.1.17" evidence="2"/>
<proteinExistence type="inferred from homology"/>
<organism evidence="11">
    <name type="scientific">hydrothermal vent metagenome</name>
    <dbReference type="NCBI Taxonomy" id="652676"/>
    <lineage>
        <taxon>unclassified sequences</taxon>
        <taxon>metagenomes</taxon>
        <taxon>ecological metagenomes</taxon>
    </lineage>
</organism>
<keyword evidence="3 11" id="KW-0436">Ligase</keyword>
<sequence>MPEIPVITRFAPSPTGHLHIGGVRTALFCWAYARRHRGRFVLRIEDTDQKRSSEDAARGILEDLAWLGIGWDDGPGLEGLGGDARGVGPYYQAQRLDIYQKYLDRLLEADLAYPAFETAEELAAMRAEAQARKESFCYRQRADYDRQRAHAEMRRREEAGEPFVVRFKTPAEPIRVTDSVLGEIDFDEQHTDDFVIRKADGYPTYHFAVVIDDELMGVTHVLRGQEHLNNTPKHVALQHALTHDDGSPFRTPVYAHMPLIFNADGSKMSKRDKDKIVRKALKTEPEAQARSRTLVGDEVFSAWQKDKTRQLPTDALLTIARDLSLDLPEIDVEDFRRSGYLPGVLCNYLALLGWNPGMKNDDGTDLERFDMAFLCEHFSLERIGKSNAKFDREKLAAFSQATLAAMEPGDFARELRIWCERYDPALLDALGSRFDLAAQAIQPRIKTLSQCREPIGFVLTPDEAIEFDPKAVKKGLHKGDPAGLSVLGDFRERLATIESFEPKVIEAEVKAFCEARELGMGKLAQPLRVAITGSTVSPGLGETLALVGKESALARVDRCLDVCGVAAG</sequence>
<keyword evidence="5" id="KW-0067">ATP-binding</keyword>
<dbReference type="GO" id="GO:0004818">
    <property type="term" value="F:glutamate-tRNA ligase activity"/>
    <property type="evidence" value="ECO:0007669"/>
    <property type="project" value="UniProtKB-EC"/>
</dbReference>